<proteinExistence type="predicted"/>
<dbReference type="AlphaFoldDB" id="A0A8S2XBL4"/>
<protein>
    <submittedName>
        <fullName evidence="1">Uncharacterized protein</fullName>
    </submittedName>
</protein>
<accession>A0A8S2XBL4</accession>
<evidence type="ECO:0000313" key="1">
    <source>
        <dbReference type="EMBL" id="CAF4486945.1"/>
    </source>
</evidence>
<name>A0A8S2XBL4_9BILA</name>
<dbReference type="Proteomes" id="UP000676336">
    <property type="component" value="Unassembled WGS sequence"/>
</dbReference>
<evidence type="ECO:0000313" key="2">
    <source>
        <dbReference type="Proteomes" id="UP000676336"/>
    </source>
</evidence>
<dbReference type="EMBL" id="CAJOBI010078248">
    <property type="protein sequence ID" value="CAF4486945.1"/>
    <property type="molecule type" value="Genomic_DNA"/>
</dbReference>
<gene>
    <name evidence="1" type="ORF">SMN809_LOCUS34290</name>
</gene>
<comment type="caution">
    <text evidence="1">The sequence shown here is derived from an EMBL/GenBank/DDBJ whole genome shotgun (WGS) entry which is preliminary data.</text>
</comment>
<feature type="non-terminal residue" evidence="1">
    <location>
        <position position="1"/>
    </location>
</feature>
<organism evidence="1 2">
    <name type="scientific">Rotaria magnacalcarata</name>
    <dbReference type="NCBI Taxonomy" id="392030"/>
    <lineage>
        <taxon>Eukaryota</taxon>
        <taxon>Metazoa</taxon>
        <taxon>Spiralia</taxon>
        <taxon>Gnathifera</taxon>
        <taxon>Rotifera</taxon>
        <taxon>Eurotatoria</taxon>
        <taxon>Bdelloidea</taxon>
        <taxon>Philodinida</taxon>
        <taxon>Philodinidae</taxon>
        <taxon>Rotaria</taxon>
    </lineage>
</organism>
<reference evidence="1" key="1">
    <citation type="submission" date="2021-02" db="EMBL/GenBank/DDBJ databases">
        <authorList>
            <person name="Nowell W R."/>
        </authorList>
    </citation>
    <scope>NUCLEOTIDE SEQUENCE</scope>
</reference>
<sequence>RVAFKRNLNRFIFGQTSYDSEVFRYSQSSQHGNAGLYSGNCEDLVLIQLLK</sequence>